<proteinExistence type="predicted"/>
<dbReference type="EMBL" id="CAJPWZ010001630">
    <property type="protein sequence ID" value="CAG2219454.1"/>
    <property type="molecule type" value="Genomic_DNA"/>
</dbReference>
<dbReference type="PANTHER" id="PTHR37984">
    <property type="entry name" value="PROTEIN CBG26694"/>
    <property type="match status" value="1"/>
</dbReference>
<keyword evidence="3" id="KW-1185">Reference proteome</keyword>
<evidence type="ECO:0008006" key="4">
    <source>
        <dbReference type="Google" id="ProtNLM"/>
    </source>
</evidence>
<dbReference type="Proteomes" id="UP000683360">
    <property type="component" value="Unassembled WGS sequence"/>
</dbReference>
<comment type="caution">
    <text evidence="2">The sequence shown here is derived from an EMBL/GenBank/DDBJ whole genome shotgun (WGS) entry which is preliminary data.</text>
</comment>
<name>A0A8S3SMY2_MYTED</name>
<dbReference type="AlphaFoldDB" id="A0A8S3SMY2"/>
<gene>
    <name evidence="2" type="ORF">MEDL_33016</name>
</gene>
<reference evidence="2" key="1">
    <citation type="submission" date="2021-03" db="EMBL/GenBank/DDBJ databases">
        <authorList>
            <person name="Bekaert M."/>
        </authorList>
    </citation>
    <scope>NUCLEOTIDE SEQUENCE</scope>
</reference>
<dbReference type="PANTHER" id="PTHR37984:SF9">
    <property type="entry name" value="INTEGRASE CATALYTIC DOMAIN-CONTAINING PROTEIN"/>
    <property type="match status" value="1"/>
</dbReference>
<organism evidence="2 3">
    <name type="scientific">Mytilus edulis</name>
    <name type="common">Blue mussel</name>
    <dbReference type="NCBI Taxonomy" id="6550"/>
    <lineage>
        <taxon>Eukaryota</taxon>
        <taxon>Metazoa</taxon>
        <taxon>Spiralia</taxon>
        <taxon>Lophotrochozoa</taxon>
        <taxon>Mollusca</taxon>
        <taxon>Bivalvia</taxon>
        <taxon>Autobranchia</taxon>
        <taxon>Pteriomorphia</taxon>
        <taxon>Mytilida</taxon>
        <taxon>Mytiloidea</taxon>
        <taxon>Mytilidae</taxon>
        <taxon>Mytilinae</taxon>
        <taxon>Mytilus</taxon>
    </lineage>
</organism>
<accession>A0A8S3SMY2</accession>
<sequence>MDRGEPQQITVITETRNLRSQPFIQSDDQISTGKHWEEWMESIEREFRYFRITEPADKKDALIIYGGKDISRLERSLRDEEGEDEYKVLKNKLNKYYLPKKNKHHARYLFLKMKPFKDEYTVTYVMRLREKAHECEFEATCDERILEHCIQTITNQDLIKRAISKGWNLDKFVEEAGQMEDTCLQMKDMKGDHRDIGTSSINKIQSNRSSYNRSQDYITKSNCGYCGFEHCEGNKCPAYGKQCRNCEKYNHFASVCRAEKKKQQYRAGNFRREGRSVKKTTEDTIDTDSNTDISDYDEDEDYFGGTTKHIMKIRKVKTIQGSRDIDKTVTIRIDDVDVKVEPDSGADVNVMDENQFVKFQSKTYGNPVLEKSKIKLSTLQNSLPIKGEFKTIIRNKTCGTETKFIVVKGKINSPPLLSKSTLIELGMIQIRTDGSFVKKNQLRIPDNRPPFNSKKLAIDKGFKHYQVTPGRQIANKEVNLFRKPINKTQQITKLKKKNTKTAKQEINRRYHSNLYEEINERDRQCKEKIKGRNVISVIIPGTSRTNLRDNYLLRNVATAIPIVYLSAIIKLLSEPSSLAQIFQEKKAIKNELLQILSEQKWKISKVTSPSYCFLAFHYHQETMYRNILSAVLNSDFLSRRCGSDDKRVVLLNVGLQVNEKQTIDDLRCAILLQHVSHLLSGNGKLFTEEVSAEQRFSKVLEKFNLQNNRYLIHKEIVKNSKSSETESESKSSQTESDIEPSDLLSDQSETKSSYTAICKCLGWKEEKRVLSNGPENDDISVDFELCIKEFNIGLGKGRYEKSLKELTPAVSGKDDMCTDLMCEVIHLQEHTTQPTGSVIVVHLNSERRFYHKQKVDLLWRALFGEQNISQIHINYGLVSSRQGSSHNKALTAEEFIQ</sequence>
<dbReference type="InterPro" id="IPR050951">
    <property type="entry name" value="Retrovirus_Pol_polyprotein"/>
</dbReference>
<evidence type="ECO:0000313" key="3">
    <source>
        <dbReference type="Proteomes" id="UP000683360"/>
    </source>
</evidence>
<evidence type="ECO:0000256" key="1">
    <source>
        <dbReference type="SAM" id="MobiDB-lite"/>
    </source>
</evidence>
<protein>
    <recommendedName>
        <fullName evidence="4">Peptidase A2 domain-containing protein</fullName>
    </recommendedName>
</protein>
<feature type="region of interest" description="Disordered" evidence="1">
    <location>
        <begin position="721"/>
        <end position="748"/>
    </location>
</feature>
<evidence type="ECO:0000313" key="2">
    <source>
        <dbReference type="EMBL" id="CAG2219454.1"/>
    </source>
</evidence>
<dbReference type="OrthoDB" id="5989380at2759"/>